<dbReference type="EMBL" id="JARGEI010000007">
    <property type="protein sequence ID" value="KAJ8728793.1"/>
    <property type="molecule type" value="Genomic_DNA"/>
</dbReference>
<reference evidence="1" key="1">
    <citation type="submission" date="2023-03" db="EMBL/GenBank/DDBJ databases">
        <title>Chromosome-level genomes of two armyworms, Mythimna separata and Mythimna loreyi, provide insights into the biosynthesis and reception of sex pheromones.</title>
        <authorList>
            <person name="Zhao H."/>
        </authorList>
    </citation>
    <scope>NUCLEOTIDE SEQUENCE</scope>
    <source>
        <strain evidence="1">BeijingLab</strain>
        <tissue evidence="1">Pupa</tissue>
    </source>
</reference>
<organism evidence="1 2">
    <name type="scientific">Mythimna separata</name>
    <name type="common">Oriental armyworm</name>
    <name type="synonym">Pseudaletia separata</name>
    <dbReference type="NCBI Taxonomy" id="271217"/>
    <lineage>
        <taxon>Eukaryota</taxon>
        <taxon>Metazoa</taxon>
        <taxon>Ecdysozoa</taxon>
        <taxon>Arthropoda</taxon>
        <taxon>Hexapoda</taxon>
        <taxon>Insecta</taxon>
        <taxon>Pterygota</taxon>
        <taxon>Neoptera</taxon>
        <taxon>Endopterygota</taxon>
        <taxon>Lepidoptera</taxon>
        <taxon>Glossata</taxon>
        <taxon>Ditrysia</taxon>
        <taxon>Noctuoidea</taxon>
        <taxon>Noctuidae</taxon>
        <taxon>Noctuinae</taxon>
        <taxon>Hadenini</taxon>
        <taxon>Mythimna</taxon>
    </lineage>
</organism>
<sequence length="243" mass="26862">MSQLDSIQTAQKDLEECVTKRMDEQLEAQIRCAGPAKDTVAKVAEEFRTFRELMFKMLGLLRKQIAECSRAIDGLETRTRRKALLFTGFAEADKEDCRALVLDIVHKRMALPDISSSSIITCHRLGVASKGTTRSRPILVRFSSMDCKSAVWRAKSGLKGSAVAVKEFLTRTRQTVFSRARLHFGMSSCWTQDGVIVVRSPDGARLKISSLEELDLLVVKFPKRAGEPAAATGSKPGTGAQRN</sequence>
<dbReference type="Gene3D" id="3.30.70.1820">
    <property type="entry name" value="L1 transposable element, RRM domain"/>
    <property type="match status" value="1"/>
</dbReference>
<proteinExistence type="predicted"/>
<protein>
    <submittedName>
        <fullName evidence="1">Uncharacterized protein</fullName>
    </submittedName>
</protein>
<keyword evidence="2" id="KW-1185">Reference proteome</keyword>
<dbReference type="AlphaFoldDB" id="A0AAD8DWT2"/>
<gene>
    <name evidence="1" type="ORF">PYW07_006489</name>
</gene>
<accession>A0AAD8DWT2</accession>
<name>A0AAD8DWT2_MYTSE</name>
<evidence type="ECO:0000313" key="2">
    <source>
        <dbReference type="Proteomes" id="UP001231518"/>
    </source>
</evidence>
<dbReference type="Proteomes" id="UP001231518">
    <property type="component" value="Chromosome 19"/>
</dbReference>
<evidence type="ECO:0000313" key="1">
    <source>
        <dbReference type="EMBL" id="KAJ8728793.1"/>
    </source>
</evidence>
<comment type="caution">
    <text evidence="1">The sequence shown here is derived from an EMBL/GenBank/DDBJ whole genome shotgun (WGS) entry which is preliminary data.</text>
</comment>